<dbReference type="SUPFAM" id="SSF103481">
    <property type="entry name" value="Multidrug resistance efflux transporter EmrE"/>
    <property type="match status" value="2"/>
</dbReference>
<dbReference type="PANTHER" id="PTHR22911:SF103">
    <property type="entry name" value="BLR2811 PROTEIN"/>
    <property type="match status" value="1"/>
</dbReference>
<protein>
    <submittedName>
        <fullName evidence="3">DMT family transporter</fullName>
    </submittedName>
</protein>
<evidence type="ECO:0000313" key="4">
    <source>
        <dbReference type="Proteomes" id="UP000678545"/>
    </source>
</evidence>
<feature type="transmembrane region" description="Helical" evidence="1">
    <location>
        <begin position="70"/>
        <end position="88"/>
    </location>
</feature>
<organism evidence="3 4">
    <name type="scientific">Undibacterium fentianense</name>
    <dbReference type="NCBI Taxonomy" id="2828728"/>
    <lineage>
        <taxon>Bacteria</taxon>
        <taxon>Pseudomonadati</taxon>
        <taxon>Pseudomonadota</taxon>
        <taxon>Betaproteobacteria</taxon>
        <taxon>Burkholderiales</taxon>
        <taxon>Oxalobacteraceae</taxon>
        <taxon>Undibacterium</taxon>
    </lineage>
</organism>
<comment type="caution">
    <text evidence="3">The sequence shown here is derived from an EMBL/GenBank/DDBJ whole genome shotgun (WGS) entry which is preliminary data.</text>
</comment>
<dbReference type="PANTHER" id="PTHR22911">
    <property type="entry name" value="ACYL-MALONYL CONDENSING ENZYME-RELATED"/>
    <property type="match status" value="1"/>
</dbReference>
<feature type="domain" description="EamA" evidence="2">
    <location>
        <begin position="151"/>
        <end position="280"/>
    </location>
</feature>
<feature type="transmembrane region" description="Helical" evidence="1">
    <location>
        <begin position="182"/>
        <end position="200"/>
    </location>
</feature>
<dbReference type="RefSeq" id="WP_212674648.1">
    <property type="nucleotide sequence ID" value="NZ_JAGSPJ010000002.1"/>
</dbReference>
<dbReference type="AlphaFoldDB" id="A0A941DZ69"/>
<evidence type="ECO:0000313" key="3">
    <source>
        <dbReference type="EMBL" id="MBR7799495.1"/>
    </source>
</evidence>
<feature type="transmembrane region" description="Helical" evidence="1">
    <location>
        <begin position="100"/>
        <end position="118"/>
    </location>
</feature>
<reference evidence="3" key="1">
    <citation type="submission" date="2021-04" db="EMBL/GenBank/DDBJ databases">
        <title>novel species isolated from subtropical streams in China.</title>
        <authorList>
            <person name="Lu H."/>
        </authorList>
    </citation>
    <scope>NUCLEOTIDE SEQUENCE</scope>
    <source>
        <strain evidence="3">FT137W</strain>
    </source>
</reference>
<keyword evidence="1" id="KW-0472">Membrane</keyword>
<keyword evidence="1" id="KW-0812">Transmembrane</keyword>
<dbReference type="Pfam" id="PF00892">
    <property type="entry name" value="EamA"/>
    <property type="match status" value="2"/>
</dbReference>
<feature type="transmembrane region" description="Helical" evidence="1">
    <location>
        <begin position="148"/>
        <end position="170"/>
    </location>
</feature>
<evidence type="ECO:0000256" key="1">
    <source>
        <dbReference type="SAM" id="Phobius"/>
    </source>
</evidence>
<evidence type="ECO:0000259" key="2">
    <source>
        <dbReference type="Pfam" id="PF00892"/>
    </source>
</evidence>
<feature type="transmembrane region" description="Helical" evidence="1">
    <location>
        <begin position="264"/>
        <end position="282"/>
    </location>
</feature>
<gene>
    <name evidence="3" type="ORF">KDM90_05730</name>
</gene>
<dbReference type="GO" id="GO:0016020">
    <property type="term" value="C:membrane"/>
    <property type="evidence" value="ECO:0007669"/>
    <property type="project" value="InterPro"/>
</dbReference>
<dbReference type="InterPro" id="IPR037185">
    <property type="entry name" value="EmrE-like"/>
</dbReference>
<feature type="transmembrane region" description="Helical" evidence="1">
    <location>
        <begin position="124"/>
        <end position="141"/>
    </location>
</feature>
<keyword evidence="1" id="KW-1133">Transmembrane helix</keyword>
<dbReference type="InterPro" id="IPR000620">
    <property type="entry name" value="EamA_dom"/>
</dbReference>
<sequence length="295" mass="32666">MHTPDKPLKGIFAMLLAVLMFAIMDASMKQLTRDYGPMQITCMRATFALPFIVSWLVWSNKLQHLLEARWPLHLFRALLGITMLASFIKSVETLSLANVYSIFFVAPLMISVLSVWFLKDKVSLNQWAAILIGLGAVLYMLKPSGDGMFSLGSVMVLVAALCYAVSAITVRILAKSDHAGNMVFWLMVMIMLGAGLLAVPDWKPLQLVHWPLFLCIGITGALGQVFVTEAFRLAPPAIIAPFEYTALIWGLGFDIVFWQMYPSASVLIGAAIIMLSGLYLIWQQHSETTEPTLPP</sequence>
<feature type="transmembrane region" description="Helical" evidence="1">
    <location>
        <begin position="12"/>
        <end position="28"/>
    </location>
</feature>
<accession>A0A941DZ69</accession>
<feature type="domain" description="EamA" evidence="2">
    <location>
        <begin position="9"/>
        <end position="140"/>
    </location>
</feature>
<feature type="transmembrane region" description="Helical" evidence="1">
    <location>
        <begin position="40"/>
        <end position="58"/>
    </location>
</feature>
<dbReference type="EMBL" id="JAGSPJ010000002">
    <property type="protein sequence ID" value="MBR7799495.1"/>
    <property type="molecule type" value="Genomic_DNA"/>
</dbReference>
<keyword evidence="4" id="KW-1185">Reference proteome</keyword>
<proteinExistence type="predicted"/>
<dbReference type="Proteomes" id="UP000678545">
    <property type="component" value="Unassembled WGS sequence"/>
</dbReference>
<feature type="transmembrane region" description="Helical" evidence="1">
    <location>
        <begin position="233"/>
        <end position="257"/>
    </location>
</feature>
<feature type="transmembrane region" description="Helical" evidence="1">
    <location>
        <begin position="207"/>
        <end position="227"/>
    </location>
</feature>
<name>A0A941DZ69_9BURK</name>